<feature type="binding site" evidence="5">
    <location>
        <position position="169"/>
    </location>
    <ligand>
        <name>FMN</name>
        <dbReference type="ChEBI" id="CHEBI:58210"/>
    </ligand>
</feature>
<protein>
    <submittedName>
        <fullName evidence="7">Rhinocladiella mackenziei CBS 650.93 unplaced genomic scaffold supercont1.5, whole genome shotgun sequence</fullName>
    </submittedName>
</protein>
<evidence type="ECO:0000256" key="4">
    <source>
        <dbReference type="PIRSR" id="PIRSR000138-1"/>
    </source>
</evidence>
<dbReference type="GO" id="GO:0016491">
    <property type="term" value="F:oxidoreductase activity"/>
    <property type="evidence" value="ECO:0007669"/>
    <property type="project" value="UniProtKB-KW"/>
</dbReference>
<dbReference type="PROSITE" id="PS51349">
    <property type="entry name" value="FMN_HYDROXY_ACID_DH_2"/>
    <property type="match status" value="1"/>
</dbReference>
<dbReference type="InterPro" id="IPR012133">
    <property type="entry name" value="Alpha-hydoxy_acid_DH_FMN"/>
</dbReference>
<sequence>MAGDEATNVELNSLSTIEDVEATAMHLLSPKALAYYASATDDEITKAANHRIYQQIFLRPRALRDRQTPDLSTSFLGHRIGIPIYVSPAAMARLAHSDGEAGIAAACSSFDALQIISHNASMTPTDIVRAGKPGQIFGWQLYVLKDLPRTESILARIRQIPEIKFLVLTLDAPFPGKRETDEQFKMREVVAGVPPPVWGTEAGLTWEKTLKWLTQHTSLPIVLKGIQTHEDACMATRYPCVKGIILSNHGGRALDTAPTPVQLLMEIQKFCPEVLQHLDVLVDGGIKRGTDVVKALALGAKAAGIGRLPLYGLAVGGQNGVEKTLEILADETKAAMTLLGVRRVRDLNMSHINARALESILYDGPAGTMYDVERQLSKI</sequence>
<dbReference type="OrthoDB" id="1925334at2759"/>
<comment type="similarity">
    <text evidence="3">Belongs to the FMN-dependent alpha-hydroxy acid dehydrogenase family.</text>
</comment>
<dbReference type="EMBL" id="KN847479">
    <property type="protein sequence ID" value="KIX03025.1"/>
    <property type="molecule type" value="Genomic_DNA"/>
</dbReference>
<dbReference type="Proteomes" id="UP000053617">
    <property type="component" value="Unassembled WGS sequence"/>
</dbReference>
<evidence type="ECO:0000256" key="3">
    <source>
        <dbReference type="ARBA" id="ARBA00024042"/>
    </source>
</evidence>
<dbReference type="SUPFAM" id="SSF51395">
    <property type="entry name" value="FMN-linked oxidoreductases"/>
    <property type="match status" value="1"/>
</dbReference>
<dbReference type="InterPro" id="IPR013785">
    <property type="entry name" value="Aldolase_TIM"/>
</dbReference>
<name>A0A0D2J2B0_9EURO</name>
<evidence type="ECO:0000256" key="5">
    <source>
        <dbReference type="PIRSR" id="PIRSR000138-2"/>
    </source>
</evidence>
<proteinExistence type="inferred from homology"/>
<dbReference type="STRING" id="1442369.A0A0D2J2B0"/>
<feature type="binding site" evidence="5">
    <location>
        <begin position="88"/>
        <end position="90"/>
    </location>
    <ligand>
        <name>FMN</name>
        <dbReference type="ChEBI" id="CHEBI:58210"/>
    </ligand>
</feature>
<feature type="binding site" evidence="5">
    <location>
        <position position="35"/>
    </location>
    <ligand>
        <name>glyoxylate</name>
        <dbReference type="ChEBI" id="CHEBI:36655"/>
    </ligand>
</feature>
<dbReference type="PANTHER" id="PTHR10578:SF82">
    <property type="entry name" value="CYTOCHROME B2, PUTATIVE (AFU_ORTHOLOGUE AFUA_1G07200)-RELATED"/>
    <property type="match status" value="1"/>
</dbReference>
<evidence type="ECO:0000313" key="8">
    <source>
        <dbReference type="Proteomes" id="UP000053617"/>
    </source>
</evidence>
<feature type="binding site" evidence="5">
    <location>
        <position position="142"/>
    </location>
    <ligand>
        <name>glyoxylate</name>
        <dbReference type="ChEBI" id="CHEBI:36655"/>
    </ligand>
</feature>
<dbReference type="GeneID" id="25294646"/>
<dbReference type="HOGENOM" id="CLU_020639_1_0_1"/>
<dbReference type="InterPro" id="IPR037396">
    <property type="entry name" value="FMN_HAD"/>
</dbReference>
<keyword evidence="8" id="KW-1185">Reference proteome</keyword>
<keyword evidence="5" id="KW-0285">Flavoprotein</keyword>
<feature type="binding site" evidence="5">
    <location>
        <position position="178"/>
    </location>
    <ligand>
        <name>glyoxylate</name>
        <dbReference type="ChEBI" id="CHEBI:36655"/>
    </ligand>
</feature>
<evidence type="ECO:0000259" key="6">
    <source>
        <dbReference type="PROSITE" id="PS51349"/>
    </source>
</evidence>
<accession>A0A0D2J2B0</accession>
<keyword evidence="5" id="KW-0288">FMN</keyword>
<dbReference type="Pfam" id="PF01070">
    <property type="entry name" value="FMN_dh"/>
    <property type="match status" value="1"/>
</dbReference>
<dbReference type="RefSeq" id="XP_013270161.1">
    <property type="nucleotide sequence ID" value="XM_013414707.1"/>
</dbReference>
<feature type="binding site" evidence="5">
    <location>
        <position position="249"/>
    </location>
    <ligand>
        <name>glyoxylate</name>
        <dbReference type="ChEBI" id="CHEBI:36655"/>
    </ligand>
</feature>
<dbReference type="AlphaFoldDB" id="A0A0D2J2B0"/>
<evidence type="ECO:0000256" key="2">
    <source>
        <dbReference type="ARBA" id="ARBA00023002"/>
    </source>
</evidence>
<feature type="binding site" evidence="5">
    <location>
        <position position="252"/>
    </location>
    <ligand>
        <name>glyoxylate</name>
        <dbReference type="ChEBI" id="CHEBI:36655"/>
    </ligand>
</feature>
<keyword evidence="2" id="KW-0560">Oxidoreductase</keyword>
<feature type="binding site" evidence="5">
    <location>
        <position position="140"/>
    </location>
    <ligand>
        <name>FMN</name>
        <dbReference type="ChEBI" id="CHEBI:58210"/>
    </ligand>
</feature>
<feature type="active site" description="Proton acceptor" evidence="4">
    <location>
        <position position="249"/>
    </location>
</feature>
<dbReference type="PIRSF" id="PIRSF000138">
    <property type="entry name" value="Al-hdrx_acd_dh"/>
    <property type="match status" value="1"/>
</dbReference>
<feature type="binding site" evidence="5">
    <location>
        <position position="117"/>
    </location>
    <ligand>
        <name>FMN</name>
        <dbReference type="ChEBI" id="CHEBI:58210"/>
    </ligand>
</feature>
<evidence type="ECO:0000256" key="1">
    <source>
        <dbReference type="ARBA" id="ARBA00001917"/>
    </source>
</evidence>
<dbReference type="Gene3D" id="3.20.20.70">
    <property type="entry name" value="Aldolase class I"/>
    <property type="match status" value="1"/>
</dbReference>
<dbReference type="InterPro" id="IPR000262">
    <property type="entry name" value="FMN-dep_DH"/>
</dbReference>
<reference evidence="7 8" key="1">
    <citation type="submission" date="2015-01" db="EMBL/GenBank/DDBJ databases">
        <title>The Genome Sequence of Rhinocladiella mackenzie CBS 650.93.</title>
        <authorList>
            <consortium name="The Broad Institute Genomics Platform"/>
            <person name="Cuomo C."/>
            <person name="de Hoog S."/>
            <person name="Gorbushina A."/>
            <person name="Stielow B."/>
            <person name="Teixiera M."/>
            <person name="Abouelleil A."/>
            <person name="Chapman S.B."/>
            <person name="Priest M."/>
            <person name="Young S.K."/>
            <person name="Wortman J."/>
            <person name="Nusbaum C."/>
            <person name="Birren B."/>
        </authorList>
    </citation>
    <scope>NUCLEOTIDE SEQUENCE [LARGE SCALE GENOMIC DNA]</scope>
    <source>
        <strain evidence="7 8">CBS 650.93</strain>
    </source>
</reference>
<feature type="binding site" evidence="5">
    <location>
        <position position="247"/>
    </location>
    <ligand>
        <name>FMN</name>
        <dbReference type="ChEBI" id="CHEBI:58210"/>
    </ligand>
</feature>
<dbReference type="PANTHER" id="PTHR10578">
    <property type="entry name" value="S -2-HYDROXY-ACID OXIDASE-RELATED"/>
    <property type="match status" value="1"/>
</dbReference>
<feature type="binding site" evidence="5">
    <location>
        <begin position="306"/>
        <end position="307"/>
    </location>
    <ligand>
        <name>FMN</name>
        <dbReference type="ChEBI" id="CHEBI:58210"/>
    </ligand>
</feature>
<feature type="binding site" evidence="5">
    <location>
        <position position="224"/>
    </location>
    <ligand>
        <name>FMN</name>
        <dbReference type="ChEBI" id="CHEBI:58210"/>
    </ligand>
</feature>
<comment type="cofactor">
    <cofactor evidence="1">
        <name>FMN</name>
        <dbReference type="ChEBI" id="CHEBI:58210"/>
    </cofactor>
</comment>
<dbReference type="GO" id="GO:0010181">
    <property type="term" value="F:FMN binding"/>
    <property type="evidence" value="ECO:0007669"/>
    <property type="project" value="InterPro"/>
</dbReference>
<gene>
    <name evidence="7" type="ORF">Z518_06575</name>
</gene>
<evidence type="ECO:0000313" key="7">
    <source>
        <dbReference type="EMBL" id="KIX03025.1"/>
    </source>
</evidence>
<feature type="domain" description="FMN hydroxy acid dehydrogenase" evidence="6">
    <location>
        <begin position="9"/>
        <end position="357"/>
    </location>
</feature>
<organism evidence="7 8">
    <name type="scientific">Rhinocladiella mackenziei CBS 650.93</name>
    <dbReference type="NCBI Taxonomy" id="1442369"/>
    <lineage>
        <taxon>Eukaryota</taxon>
        <taxon>Fungi</taxon>
        <taxon>Dikarya</taxon>
        <taxon>Ascomycota</taxon>
        <taxon>Pezizomycotina</taxon>
        <taxon>Eurotiomycetes</taxon>
        <taxon>Chaetothyriomycetidae</taxon>
        <taxon>Chaetothyriales</taxon>
        <taxon>Herpotrichiellaceae</taxon>
        <taxon>Rhinocladiella</taxon>
    </lineage>
</organism>